<evidence type="ECO:0000313" key="1">
    <source>
        <dbReference type="EMBL" id="MCY1083202.1"/>
    </source>
</evidence>
<comment type="caution">
    <text evidence="1">The sequence shown here is derived from an EMBL/GenBank/DDBJ whole genome shotgun (WGS) entry which is preliminary data.</text>
</comment>
<accession>A0ABT4ANB8</accession>
<dbReference type="RefSeq" id="WP_267541740.1">
    <property type="nucleotide sequence ID" value="NZ_JAPNKA010000001.1"/>
</dbReference>
<organism evidence="1 2">
    <name type="scientific">Archangium lansingense</name>
    <dbReference type="NCBI Taxonomy" id="2995310"/>
    <lineage>
        <taxon>Bacteria</taxon>
        <taxon>Pseudomonadati</taxon>
        <taxon>Myxococcota</taxon>
        <taxon>Myxococcia</taxon>
        <taxon>Myxococcales</taxon>
        <taxon>Cystobacterineae</taxon>
        <taxon>Archangiaceae</taxon>
        <taxon>Archangium</taxon>
    </lineage>
</organism>
<evidence type="ECO:0008006" key="3">
    <source>
        <dbReference type="Google" id="ProtNLM"/>
    </source>
</evidence>
<protein>
    <recommendedName>
        <fullName evidence="3">Lipoprotein</fullName>
    </recommendedName>
</protein>
<dbReference type="Proteomes" id="UP001207654">
    <property type="component" value="Unassembled WGS sequence"/>
</dbReference>
<gene>
    <name evidence="1" type="ORF">OV287_53075</name>
</gene>
<sequence>MLLLASGCGHVTGSARDLSERHRLEHASYEEPENGVRAECSTVGARINALIAKGQFAEAEALIAEASAGGLVSQAWATEKLQTIAQLSTRVGQLSASLQRAKDFPSQLKDYTLFESCSIRTSASRRRLS</sequence>
<name>A0ABT4ANB8_9BACT</name>
<reference evidence="1 2" key="1">
    <citation type="submission" date="2022-11" db="EMBL/GenBank/DDBJ databases">
        <title>Minimal conservation of predation-associated metabolite biosynthetic gene clusters underscores biosynthetic potential of Myxococcota including descriptions for ten novel species: Archangium lansinium sp. nov., Myxococcus landrumus sp. nov., Nannocystis bai.</title>
        <authorList>
            <person name="Ahearne A."/>
            <person name="Stevens C."/>
            <person name="Phillips K."/>
        </authorList>
    </citation>
    <scope>NUCLEOTIDE SEQUENCE [LARGE SCALE GENOMIC DNA]</scope>
    <source>
        <strain evidence="1 2">MIWBW</strain>
    </source>
</reference>
<proteinExistence type="predicted"/>
<keyword evidence="2" id="KW-1185">Reference proteome</keyword>
<dbReference type="EMBL" id="JAPNKA010000001">
    <property type="protein sequence ID" value="MCY1083202.1"/>
    <property type="molecule type" value="Genomic_DNA"/>
</dbReference>
<evidence type="ECO:0000313" key="2">
    <source>
        <dbReference type="Proteomes" id="UP001207654"/>
    </source>
</evidence>